<dbReference type="PANTHER" id="PTHR48123:SF1">
    <property type="entry name" value="AAA+ ATPASE DOMAIN-CONTAINING PROTEIN"/>
    <property type="match status" value="1"/>
</dbReference>
<dbReference type="Proteomes" id="UP000324800">
    <property type="component" value="Unassembled WGS sequence"/>
</dbReference>
<proteinExistence type="predicted"/>
<comment type="caution">
    <text evidence="1">The sequence shown here is derived from an EMBL/GenBank/DDBJ whole genome shotgun (WGS) entry which is preliminary data.</text>
</comment>
<dbReference type="PANTHER" id="PTHR48123">
    <property type="entry name" value="ARL2_BIND_BART DOMAIN-CONTAINING PROTEIN"/>
    <property type="match status" value="1"/>
</dbReference>
<dbReference type="EMBL" id="SNRW01010712">
    <property type="protein sequence ID" value="KAA6376171.1"/>
    <property type="molecule type" value="Genomic_DNA"/>
</dbReference>
<dbReference type="Gene3D" id="3.40.50.300">
    <property type="entry name" value="P-loop containing nucleotide triphosphate hydrolases"/>
    <property type="match status" value="1"/>
</dbReference>
<dbReference type="SUPFAM" id="SSF52540">
    <property type="entry name" value="P-loop containing nucleoside triphosphate hydrolases"/>
    <property type="match status" value="1"/>
</dbReference>
<name>A0A5J4V267_9EUKA</name>
<evidence type="ECO:0000313" key="1">
    <source>
        <dbReference type="EMBL" id="KAA6376171.1"/>
    </source>
</evidence>
<evidence type="ECO:0000313" key="2">
    <source>
        <dbReference type="Proteomes" id="UP000324800"/>
    </source>
</evidence>
<dbReference type="AlphaFoldDB" id="A0A5J4V267"/>
<sequence length="212" mass="24242">MALIRHVKALLETNNQDKHDIQSSILKELNFTYNSIILLIGQRGSGKTYNIPTKIVPYAEVNGVLDELIEGKQAYDQVVQLKIEKFLEDDSKQNILDKSGANEFKIKSPHTIVLFDDAMSIFKNKKSPPFKKLFKNRQPTIIYFLCLQDIIGLEAAIKSKVDSIYFFGAFNRQKFNLFFNQSSIPIDKEELCKEVLRYSVGVVSGSSYKYKS</sequence>
<organism evidence="1 2">
    <name type="scientific">Streblomastix strix</name>
    <dbReference type="NCBI Taxonomy" id="222440"/>
    <lineage>
        <taxon>Eukaryota</taxon>
        <taxon>Metamonada</taxon>
        <taxon>Preaxostyla</taxon>
        <taxon>Oxymonadida</taxon>
        <taxon>Streblomastigidae</taxon>
        <taxon>Streblomastix</taxon>
    </lineage>
</organism>
<reference evidence="1 2" key="1">
    <citation type="submission" date="2019-03" db="EMBL/GenBank/DDBJ databases">
        <title>Single cell metagenomics reveals metabolic interactions within the superorganism composed of flagellate Streblomastix strix and complex community of Bacteroidetes bacteria on its surface.</title>
        <authorList>
            <person name="Treitli S.C."/>
            <person name="Kolisko M."/>
            <person name="Husnik F."/>
            <person name="Keeling P."/>
            <person name="Hampl V."/>
        </authorList>
    </citation>
    <scope>NUCLEOTIDE SEQUENCE [LARGE SCALE GENOMIC DNA]</scope>
    <source>
        <strain evidence="1">ST1C</strain>
    </source>
</reference>
<dbReference type="OrthoDB" id="10264864at2759"/>
<dbReference type="InterPro" id="IPR027417">
    <property type="entry name" value="P-loop_NTPase"/>
</dbReference>
<protein>
    <submittedName>
        <fullName evidence="1">Uncharacterized protein</fullName>
    </submittedName>
</protein>
<gene>
    <name evidence="1" type="ORF">EZS28_028302</name>
</gene>
<accession>A0A5J4V267</accession>